<organism evidence="1">
    <name type="scientific">Brassica campestris</name>
    <name type="common">Field mustard</name>
    <dbReference type="NCBI Taxonomy" id="3711"/>
    <lineage>
        <taxon>Eukaryota</taxon>
        <taxon>Viridiplantae</taxon>
        <taxon>Streptophyta</taxon>
        <taxon>Embryophyta</taxon>
        <taxon>Tracheophyta</taxon>
        <taxon>Spermatophyta</taxon>
        <taxon>Magnoliopsida</taxon>
        <taxon>eudicotyledons</taxon>
        <taxon>Gunneridae</taxon>
        <taxon>Pentapetalae</taxon>
        <taxon>rosids</taxon>
        <taxon>malvids</taxon>
        <taxon>Brassicales</taxon>
        <taxon>Brassicaceae</taxon>
        <taxon>Brassiceae</taxon>
        <taxon>Brassica</taxon>
    </lineage>
</organism>
<reference evidence="1" key="1">
    <citation type="submission" date="2018-11" db="EMBL/GenBank/DDBJ databases">
        <authorList>
            <consortium name="Genoscope - CEA"/>
            <person name="William W."/>
        </authorList>
    </citation>
    <scope>NUCLEOTIDE SEQUENCE</scope>
</reference>
<protein>
    <submittedName>
        <fullName evidence="1">Uncharacterized protein</fullName>
    </submittedName>
</protein>
<evidence type="ECO:0000313" key="1">
    <source>
        <dbReference type="EMBL" id="VDD02578.1"/>
    </source>
</evidence>
<name>A0A3P6BI88_BRACM</name>
<accession>A0A3P6BI88</accession>
<dbReference type="AlphaFoldDB" id="A0A3P6BI88"/>
<dbReference type="EMBL" id="LR031575">
    <property type="protein sequence ID" value="VDD02578.1"/>
    <property type="molecule type" value="Genomic_DNA"/>
</dbReference>
<sequence length="49" mass="6073">MHSYKFVALYVWNGAELWLSFWSEVHYNSLYDIQAVQVQQKPKRKHWLF</sequence>
<gene>
    <name evidence="1" type="ORF">BRAA08T32055Z</name>
</gene>
<proteinExistence type="predicted"/>